<sequence length="65" mass="7686">MQLVDDGEIKETFPNKRLLAITISFPAPWFVDIVNYIIEKKKLISDVKHYLWDDPYLFKVCGAIW</sequence>
<proteinExistence type="predicted"/>
<gene>
    <name evidence="1" type="ORF">CR513_00843</name>
</gene>
<evidence type="ECO:0000313" key="2">
    <source>
        <dbReference type="Proteomes" id="UP000257109"/>
    </source>
</evidence>
<dbReference type="EMBL" id="QJKJ01000125">
    <property type="protein sequence ID" value="RDY14148.1"/>
    <property type="molecule type" value="Genomic_DNA"/>
</dbReference>
<organism evidence="1 2">
    <name type="scientific">Mucuna pruriens</name>
    <name type="common">Velvet bean</name>
    <name type="synonym">Dolichos pruriens</name>
    <dbReference type="NCBI Taxonomy" id="157652"/>
    <lineage>
        <taxon>Eukaryota</taxon>
        <taxon>Viridiplantae</taxon>
        <taxon>Streptophyta</taxon>
        <taxon>Embryophyta</taxon>
        <taxon>Tracheophyta</taxon>
        <taxon>Spermatophyta</taxon>
        <taxon>Magnoliopsida</taxon>
        <taxon>eudicotyledons</taxon>
        <taxon>Gunneridae</taxon>
        <taxon>Pentapetalae</taxon>
        <taxon>rosids</taxon>
        <taxon>fabids</taxon>
        <taxon>Fabales</taxon>
        <taxon>Fabaceae</taxon>
        <taxon>Papilionoideae</taxon>
        <taxon>50 kb inversion clade</taxon>
        <taxon>NPAAA clade</taxon>
        <taxon>indigoferoid/millettioid clade</taxon>
        <taxon>Phaseoleae</taxon>
        <taxon>Mucuna</taxon>
    </lineage>
</organism>
<reference evidence="1" key="1">
    <citation type="submission" date="2018-05" db="EMBL/GenBank/DDBJ databases">
        <title>Draft genome of Mucuna pruriens seed.</title>
        <authorList>
            <person name="Nnadi N.E."/>
            <person name="Vos R."/>
            <person name="Hasami M.H."/>
            <person name="Devisetty U.K."/>
            <person name="Aguiy J.C."/>
        </authorList>
    </citation>
    <scope>NUCLEOTIDE SEQUENCE [LARGE SCALE GENOMIC DNA]</scope>
    <source>
        <strain evidence="1">JCA_2017</strain>
    </source>
</reference>
<dbReference type="Proteomes" id="UP000257109">
    <property type="component" value="Unassembled WGS sequence"/>
</dbReference>
<comment type="caution">
    <text evidence="1">The sequence shown here is derived from an EMBL/GenBank/DDBJ whole genome shotgun (WGS) entry which is preliminary data.</text>
</comment>
<keyword evidence="2" id="KW-1185">Reference proteome</keyword>
<protein>
    <submittedName>
        <fullName evidence="1">Uncharacterized protein</fullName>
    </submittedName>
</protein>
<name>A0A371IGM0_MUCPR</name>
<evidence type="ECO:0000313" key="1">
    <source>
        <dbReference type="EMBL" id="RDY14148.1"/>
    </source>
</evidence>
<feature type="non-terminal residue" evidence="1">
    <location>
        <position position="1"/>
    </location>
</feature>
<dbReference type="AlphaFoldDB" id="A0A371IGM0"/>
<accession>A0A371IGM0</accession>